<evidence type="ECO:0000256" key="16">
    <source>
        <dbReference type="SAM" id="SignalP"/>
    </source>
</evidence>
<name>A0A7N4NQ32_SARHA</name>
<comment type="subcellular location">
    <subcellularLocation>
        <location evidence="1">Secreted</location>
    </subcellularLocation>
</comment>
<dbReference type="GO" id="GO:0045087">
    <property type="term" value="P:innate immune response"/>
    <property type="evidence" value="ECO:0007669"/>
    <property type="project" value="UniProtKB-KW"/>
</dbReference>
<evidence type="ECO:0000256" key="11">
    <source>
        <dbReference type="ARBA" id="ARBA00023157"/>
    </source>
</evidence>
<dbReference type="InterPro" id="IPR010831">
    <property type="entry name" value="IL-23_alpha"/>
</dbReference>
<organism evidence="17 18">
    <name type="scientific">Sarcophilus harrisii</name>
    <name type="common">Tasmanian devil</name>
    <name type="synonym">Sarcophilus laniarius</name>
    <dbReference type="NCBI Taxonomy" id="9305"/>
    <lineage>
        <taxon>Eukaryota</taxon>
        <taxon>Metazoa</taxon>
        <taxon>Chordata</taxon>
        <taxon>Craniata</taxon>
        <taxon>Vertebrata</taxon>
        <taxon>Euteleostomi</taxon>
        <taxon>Mammalia</taxon>
        <taxon>Metatheria</taxon>
        <taxon>Dasyuromorphia</taxon>
        <taxon>Dasyuridae</taxon>
        <taxon>Sarcophilus</taxon>
    </lineage>
</organism>
<keyword evidence="6" id="KW-0399">Innate immunity</keyword>
<dbReference type="OMA" id="IRCSDAC"/>
<dbReference type="Pfam" id="PF16649">
    <property type="entry name" value="IL23"/>
    <property type="match status" value="1"/>
</dbReference>
<dbReference type="GO" id="GO:0006954">
    <property type="term" value="P:inflammatory response"/>
    <property type="evidence" value="ECO:0007669"/>
    <property type="project" value="UniProtKB-KW"/>
</dbReference>
<dbReference type="GO" id="GO:0001916">
    <property type="term" value="P:positive regulation of T cell mediated cytotoxicity"/>
    <property type="evidence" value="ECO:0007669"/>
    <property type="project" value="Ensembl"/>
</dbReference>
<dbReference type="GO" id="GO:0032760">
    <property type="term" value="P:positive regulation of tumor necrosis factor production"/>
    <property type="evidence" value="ECO:0007669"/>
    <property type="project" value="Ensembl"/>
</dbReference>
<evidence type="ECO:0000256" key="7">
    <source>
        <dbReference type="ARBA" id="ARBA00022729"/>
    </source>
</evidence>
<evidence type="ECO:0000256" key="9">
    <source>
        <dbReference type="ARBA" id="ARBA00023118"/>
    </source>
</evidence>
<keyword evidence="4" id="KW-0202">Cytokine</keyword>
<dbReference type="GO" id="GO:0032693">
    <property type="term" value="P:negative regulation of interleukin-10 production"/>
    <property type="evidence" value="ECO:0007669"/>
    <property type="project" value="Ensembl"/>
</dbReference>
<dbReference type="Proteomes" id="UP000007648">
    <property type="component" value="Unassembled WGS sequence"/>
</dbReference>
<protein>
    <recommendedName>
        <fullName evidence="3">Interleukin-23 subunit alpha</fullName>
    </recommendedName>
    <alternativeName>
        <fullName evidence="13">Interleukin-23 subunit p19</fullName>
    </alternativeName>
</protein>
<dbReference type="Gene3D" id="1.20.1250.10">
    <property type="match status" value="1"/>
</dbReference>
<evidence type="ECO:0000256" key="5">
    <source>
        <dbReference type="ARBA" id="ARBA00022525"/>
    </source>
</evidence>
<dbReference type="GeneTree" id="ENSGT00390000006482"/>
<dbReference type="GO" id="GO:0048771">
    <property type="term" value="P:tissue remodeling"/>
    <property type="evidence" value="ECO:0007669"/>
    <property type="project" value="UniProtKB-KW"/>
</dbReference>
<dbReference type="GO" id="GO:0032819">
    <property type="term" value="P:positive regulation of natural killer cell proliferation"/>
    <property type="evidence" value="ECO:0007669"/>
    <property type="project" value="Ensembl"/>
</dbReference>
<dbReference type="RefSeq" id="XP_003772763.2">
    <property type="nucleotide sequence ID" value="XM_003772715.3"/>
</dbReference>
<evidence type="ECO:0000256" key="1">
    <source>
        <dbReference type="ARBA" id="ARBA00004613"/>
    </source>
</evidence>
<dbReference type="GO" id="GO:0042104">
    <property type="term" value="P:positive regulation of activated T cell proliferation"/>
    <property type="evidence" value="ECO:0007669"/>
    <property type="project" value="Ensembl"/>
</dbReference>
<keyword evidence="8" id="KW-0391">Immunity</keyword>
<evidence type="ECO:0000313" key="18">
    <source>
        <dbReference type="Proteomes" id="UP000007648"/>
    </source>
</evidence>
<reference evidence="17 18" key="1">
    <citation type="journal article" date="2011" name="Proc. Natl. Acad. Sci. U.S.A.">
        <title>Genetic diversity and population structure of the endangered marsupial Sarcophilus harrisii (Tasmanian devil).</title>
        <authorList>
            <person name="Miller W."/>
            <person name="Hayes V.M."/>
            <person name="Ratan A."/>
            <person name="Petersen D.C."/>
            <person name="Wittekindt N.E."/>
            <person name="Miller J."/>
            <person name="Walenz B."/>
            <person name="Knight J."/>
            <person name="Qi J."/>
            <person name="Zhao F."/>
            <person name="Wang Q."/>
            <person name="Bedoya-Reina O.C."/>
            <person name="Katiyar N."/>
            <person name="Tomsho L.P."/>
            <person name="Kasson L.M."/>
            <person name="Hardie R.A."/>
            <person name="Woodbridge P."/>
            <person name="Tindall E.A."/>
            <person name="Bertelsen M.F."/>
            <person name="Dixon D."/>
            <person name="Pyecroft S."/>
            <person name="Helgen K.M."/>
            <person name="Lesk A.M."/>
            <person name="Pringle T.H."/>
            <person name="Patterson N."/>
            <person name="Zhang Y."/>
            <person name="Kreiss A."/>
            <person name="Woods G.M."/>
            <person name="Jones M.E."/>
            <person name="Schuster S.C."/>
        </authorList>
    </citation>
    <scope>NUCLEOTIDE SEQUENCE [LARGE SCALE GENOMIC DNA]</scope>
</reference>
<dbReference type="KEGG" id="shr:100933427"/>
<dbReference type="GeneID" id="100933427"/>
<evidence type="ECO:0000256" key="12">
    <source>
        <dbReference type="ARBA" id="ARBA00023198"/>
    </source>
</evidence>
<dbReference type="GO" id="GO:0050829">
    <property type="term" value="P:defense response to Gram-negative bacterium"/>
    <property type="evidence" value="ECO:0007669"/>
    <property type="project" value="Ensembl"/>
</dbReference>
<comment type="subunit">
    <text evidence="15">Heterodimer with IL12B; disulfide-linked. The heterodimer is known as interleukin IL-23. Interacts with IL23R; this interaction enables recruitment of IL12RB1.</text>
</comment>
<dbReference type="GO" id="GO:0043382">
    <property type="term" value="P:positive regulation of memory T cell differentiation"/>
    <property type="evidence" value="ECO:0007669"/>
    <property type="project" value="Ensembl"/>
</dbReference>
<evidence type="ECO:0000256" key="6">
    <source>
        <dbReference type="ARBA" id="ARBA00022588"/>
    </source>
</evidence>
<dbReference type="PANTHER" id="PTHR15947">
    <property type="entry name" value="SGRF"/>
    <property type="match status" value="1"/>
</dbReference>
<dbReference type="OrthoDB" id="9447007at2759"/>
<feature type="signal peptide" evidence="16">
    <location>
        <begin position="1"/>
        <end position="21"/>
    </location>
</feature>
<dbReference type="GO" id="GO:0051607">
    <property type="term" value="P:defense response to virus"/>
    <property type="evidence" value="ECO:0007669"/>
    <property type="project" value="UniProtKB-KW"/>
</dbReference>
<dbReference type="GO" id="GO:0032733">
    <property type="term" value="P:positive regulation of interleukin-10 production"/>
    <property type="evidence" value="ECO:0007669"/>
    <property type="project" value="Ensembl"/>
</dbReference>
<reference evidence="17" key="3">
    <citation type="submission" date="2025-09" db="UniProtKB">
        <authorList>
            <consortium name="Ensembl"/>
        </authorList>
    </citation>
    <scope>IDENTIFICATION</scope>
</reference>
<dbReference type="GO" id="GO:0070743">
    <property type="term" value="C:interleukin-23 complex"/>
    <property type="evidence" value="ECO:0007669"/>
    <property type="project" value="Ensembl"/>
</dbReference>
<dbReference type="GO" id="GO:0032740">
    <property type="term" value="P:positive regulation of interleukin-17 production"/>
    <property type="evidence" value="ECO:0007669"/>
    <property type="project" value="Ensembl"/>
</dbReference>
<evidence type="ECO:0000256" key="8">
    <source>
        <dbReference type="ARBA" id="ARBA00022859"/>
    </source>
</evidence>
<dbReference type="GO" id="GO:0045672">
    <property type="term" value="P:positive regulation of osteoclast differentiation"/>
    <property type="evidence" value="ECO:0007669"/>
    <property type="project" value="Ensembl"/>
</dbReference>
<dbReference type="GO" id="GO:0007259">
    <property type="term" value="P:cell surface receptor signaling pathway via JAK-STAT"/>
    <property type="evidence" value="ECO:0007669"/>
    <property type="project" value="Ensembl"/>
</dbReference>
<evidence type="ECO:0000256" key="2">
    <source>
        <dbReference type="ARBA" id="ARBA00007432"/>
    </source>
</evidence>
<keyword evidence="5" id="KW-0964">Secreted</keyword>
<dbReference type="GO" id="GO:0042098">
    <property type="term" value="P:T cell proliferation"/>
    <property type="evidence" value="ECO:0007669"/>
    <property type="project" value="Ensembl"/>
</dbReference>
<dbReference type="SUPFAM" id="SSF47266">
    <property type="entry name" value="4-helical cytokines"/>
    <property type="match status" value="1"/>
</dbReference>
<dbReference type="FunCoup" id="A0A7N4NQ32">
    <property type="interactions" value="390"/>
</dbReference>
<dbReference type="GO" id="GO:0032735">
    <property type="term" value="P:positive regulation of interleukin-12 production"/>
    <property type="evidence" value="ECO:0007669"/>
    <property type="project" value="Ensembl"/>
</dbReference>
<comment type="function">
    <text evidence="14">Associates with IL12B to form the pro-inflammatory cytokine IL-23 that plays different roles in innate and adaptive immunity. Released by antigen-presenting cells such as dendritic cells or macrophages, binds to a heterodimeric receptor complex composed of IL12RB1 and IL23R to activate JAK2 and TYK2 which then phosphorylate the receptor to form a docking site leading to the phosphorylation of STAT3 and STAT4. This process leads to activation of several pathways including p38 MAPK or NF-kappa-B and promotes the production of pro-inflammatory cytokines such as interleukin-17A/IL17A. In turn, participates in the early and effective intracellular bacterial clearance. Promotes the expansion and survival of T-helper 17 cells, a CD4-positive helper T-cell subset that produces IL-17, as well as other IL-17-producing cells.</text>
</comment>
<dbReference type="AlphaFoldDB" id="A0A7N4NQ32"/>
<dbReference type="FunFam" id="1.20.1250.10:FF:000024">
    <property type="entry name" value="Interleukin-23 subunit alpha"/>
    <property type="match status" value="1"/>
</dbReference>
<evidence type="ECO:0000256" key="15">
    <source>
        <dbReference type="ARBA" id="ARBA00046461"/>
    </source>
</evidence>
<feature type="chain" id="PRO_5029639975" description="Interleukin-23 subunit alpha" evidence="16">
    <location>
        <begin position="22"/>
        <end position="194"/>
    </location>
</feature>
<keyword evidence="10" id="KW-0797">Tissue remodeling</keyword>
<dbReference type="InParanoid" id="A0A7N4NQ32"/>
<proteinExistence type="inferred from homology"/>
<keyword evidence="18" id="KW-1185">Reference proteome</keyword>
<dbReference type="GO" id="GO:0032725">
    <property type="term" value="P:positive regulation of granulocyte macrophage colony-stimulating factor production"/>
    <property type="evidence" value="ECO:0007669"/>
    <property type="project" value="Ensembl"/>
</dbReference>
<evidence type="ECO:0000256" key="13">
    <source>
        <dbReference type="ARBA" id="ARBA00030230"/>
    </source>
</evidence>
<gene>
    <name evidence="17" type="primary">IL23A</name>
</gene>
<keyword evidence="12" id="KW-0395">Inflammatory response</keyword>
<dbReference type="PANTHER" id="PTHR15947:SF0">
    <property type="entry name" value="INTERLEUKIN-23 SUBUNIT ALPHA"/>
    <property type="match status" value="1"/>
</dbReference>
<dbReference type="GO" id="GO:0045519">
    <property type="term" value="F:interleukin-23 receptor binding"/>
    <property type="evidence" value="ECO:0007669"/>
    <property type="project" value="Ensembl"/>
</dbReference>
<dbReference type="GO" id="GO:0002230">
    <property type="term" value="P:positive regulation of defense response to virus by host"/>
    <property type="evidence" value="ECO:0007669"/>
    <property type="project" value="Ensembl"/>
</dbReference>
<dbReference type="GO" id="GO:0045944">
    <property type="term" value="P:positive regulation of transcription by RNA polymerase II"/>
    <property type="evidence" value="ECO:0007669"/>
    <property type="project" value="Ensembl"/>
</dbReference>
<keyword evidence="11" id="KW-1015">Disulfide bond</keyword>
<evidence type="ECO:0000256" key="14">
    <source>
        <dbReference type="ARBA" id="ARBA00045298"/>
    </source>
</evidence>
<dbReference type="GO" id="GO:0090023">
    <property type="term" value="P:positive regulation of neutrophil chemotaxis"/>
    <property type="evidence" value="ECO:0007669"/>
    <property type="project" value="Ensembl"/>
</dbReference>
<evidence type="ECO:0000256" key="10">
    <source>
        <dbReference type="ARBA" id="ARBA00023148"/>
    </source>
</evidence>
<sequence length="194" mass="21579">MNSGLRMLLLLLLLLLRKTESRAVFGGRNVAWDLCQELSQNVTALAWGIHPEMGNLELPREEGTGEAVDDVPHIQCGDGCDHQSLNDNSQLCLQQIHRGLIFYGHLLNSDIFKGEPSLLQDGPVGQLHSSLLGLSQLLQPKDHSWKKQQVPSPSEPWQRLLLRPKILQRLRAFAAIAARVFTHGAATLSPKEMD</sequence>
<dbReference type="GO" id="GO:0002827">
    <property type="term" value="P:positive regulation of T-helper 1 type immune response"/>
    <property type="evidence" value="ECO:0007669"/>
    <property type="project" value="Ensembl"/>
</dbReference>
<keyword evidence="7 16" id="KW-0732">Signal</keyword>
<evidence type="ECO:0000313" key="17">
    <source>
        <dbReference type="Ensembl" id="ENSSHAP00000025562.1"/>
    </source>
</evidence>
<evidence type="ECO:0000256" key="4">
    <source>
        <dbReference type="ARBA" id="ARBA00022514"/>
    </source>
</evidence>
<keyword evidence="9" id="KW-0051">Antiviral defense</keyword>
<dbReference type="GO" id="GO:0005125">
    <property type="term" value="F:cytokine activity"/>
    <property type="evidence" value="ECO:0007669"/>
    <property type="project" value="UniProtKB-KW"/>
</dbReference>
<comment type="similarity">
    <text evidence="2">Belongs to the IL-6 superfamily.</text>
</comment>
<dbReference type="GO" id="GO:0032729">
    <property type="term" value="P:positive regulation of type II interferon production"/>
    <property type="evidence" value="ECO:0007669"/>
    <property type="project" value="Ensembl"/>
</dbReference>
<evidence type="ECO:0000256" key="3">
    <source>
        <dbReference type="ARBA" id="ARBA00015012"/>
    </source>
</evidence>
<accession>A0A7N4NQ32</accession>
<dbReference type="GO" id="GO:0051142">
    <property type="term" value="P:positive regulation of NK T cell proliferation"/>
    <property type="evidence" value="ECO:0007669"/>
    <property type="project" value="Ensembl"/>
</dbReference>
<dbReference type="Ensembl" id="ENSSHAT00000053063.1">
    <property type="protein sequence ID" value="ENSSHAP00000025562.1"/>
    <property type="gene ID" value="ENSSHAG00000025056.1"/>
</dbReference>
<dbReference type="CTD" id="51561"/>
<dbReference type="InterPro" id="IPR009079">
    <property type="entry name" value="4_helix_cytokine-like_core"/>
</dbReference>
<dbReference type="GO" id="GO:2000330">
    <property type="term" value="P:positive regulation of T-helper 17 cell lineage commitment"/>
    <property type="evidence" value="ECO:0007669"/>
    <property type="project" value="Ensembl"/>
</dbReference>
<reference evidence="17" key="2">
    <citation type="submission" date="2025-08" db="UniProtKB">
        <authorList>
            <consortium name="Ensembl"/>
        </authorList>
    </citation>
    <scope>IDENTIFICATION</scope>
</reference>